<feature type="transmembrane region" description="Helical" evidence="1">
    <location>
        <begin position="192"/>
        <end position="213"/>
    </location>
</feature>
<keyword evidence="3" id="KW-0378">Hydrolase</keyword>
<evidence type="ECO:0000313" key="4">
    <source>
        <dbReference type="Proteomes" id="UP001212097"/>
    </source>
</evidence>
<feature type="transmembrane region" description="Helical" evidence="1">
    <location>
        <begin position="161"/>
        <end position="180"/>
    </location>
</feature>
<feature type="transmembrane region" description="Helical" evidence="1">
    <location>
        <begin position="233"/>
        <end position="256"/>
    </location>
</feature>
<proteinExistence type="predicted"/>
<keyword evidence="1" id="KW-0812">Transmembrane</keyword>
<gene>
    <name evidence="3" type="ORF">O6R08_02045</name>
</gene>
<dbReference type="Pfam" id="PF02517">
    <property type="entry name" value="Rce1-like"/>
    <property type="match status" value="1"/>
</dbReference>
<evidence type="ECO:0000256" key="1">
    <source>
        <dbReference type="SAM" id="Phobius"/>
    </source>
</evidence>
<feature type="transmembrane region" description="Helical" evidence="1">
    <location>
        <begin position="30"/>
        <end position="47"/>
    </location>
</feature>
<dbReference type="GO" id="GO:0008237">
    <property type="term" value="F:metallopeptidase activity"/>
    <property type="evidence" value="ECO:0007669"/>
    <property type="project" value="UniProtKB-KW"/>
</dbReference>
<feature type="transmembrane region" description="Helical" evidence="1">
    <location>
        <begin position="136"/>
        <end position="155"/>
    </location>
</feature>
<feature type="domain" description="CAAX prenyl protease 2/Lysostaphin resistance protein A-like" evidence="2">
    <location>
        <begin position="106"/>
        <end position="197"/>
    </location>
</feature>
<dbReference type="Proteomes" id="UP001212097">
    <property type="component" value="Chromosome"/>
</dbReference>
<reference evidence="3 4" key="1">
    <citation type="submission" date="2023-06" db="EMBL/GenBank/DDBJ databases">
        <title>The Gram-positive Non-spore-bearing Anaerobic Bacilli of Human Feces.</title>
        <authorList>
            <person name="Eggerth A.H."/>
        </authorList>
    </citation>
    <scope>NUCLEOTIDE SEQUENCE [LARGE SCALE GENOMIC DNA]</scope>
    <source>
        <strain evidence="3 4">CBA3108</strain>
    </source>
</reference>
<evidence type="ECO:0000259" key="2">
    <source>
        <dbReference type="Pfam" id="PF02517"/>
    </source>
</evidence>
<feature type="transmembrane region" description="Helical" evidence="1">
    <location>
        <begin position="100"/>
        <end position="124"/>
    </location>
</feature>
<protein>
    <submittedName>
        <fullName evidence="3">CPBP family intramembrane metalloprotease</fullName>
    </submittedName>
</protein>
<organism evidence="3 4">
    <name type="scientific">Cutibacterium equinum</name>
    <dbReference type="NCBI Taxonomy" id="3016342"/>
    <lineage>
        <taxon>Bacteria</taxon>
        <taxon>Bacillati</taxon>
        <taxon>Actinomycetota</taxon>
        <taxon>Actinomycetes</taxon>
        <taxon>Propionibacteriales</taxon>
        <taxon>Propionibacteriaceae</taxon>
        <taxon>Cutibacterium</taxon>
    </lineage>
</organism>
<dbReference type="InterPro" id="IPR003675">
    <property type="entry name" value="Rce1/LyrA-like_dom"/>
</dbReference>
<dbReference type="EMBL" id="CP115668">
    <property type="protein sequence ID" value="WCC80987.1"/>
    <property type="molecule type" value="Genomic_DNA"/>
</dbReference>
<keyword evidence="3" id="KW-0482">Metalloprotease</keyword>
<keyword evidence="1" id="KW-0472">Membrane</keyword>
<sequence>MAIFGVGQGVFAFVLTALVGGHPDAQTSTILLLASFAGVWLVLWLWMRFVEQRPMACLGLRGPARDVGIGVAIAVAILAVDVVVMTGLGQVRMAWARPDATAAVLTVASLALFLVQGCAEEVVLRGYLMQSLAARWGIPAGLAIQAVVFAALHGANPGMTWIALVNVAGYGLMLGLLVIWRGNLIAAMGFHTVWNWLQGVVLGFDVSGLGFRYTLMTVDPTDGSRSWITGGTFGAEGSIISTLALVILVTGLIVTIRRDWRKN</sequence>
<name>A0ABY7R2T0_9ACTN</name>
<dbReference type="PANTHER" id="PTHR39430:SF1">
    <property type="entry name" value="PROTEASE"/>
    <property type="match status" value="1"/>
</dbReference>
<keyword evidence="4" id="KW-1185">Reference proteome</keyword>
<dbReference type="RefSeq" id="WP_271419165.1">
    <property type="nucleotide sequence ID" value="NZ_CP115668.1"/>
</dbReference>
<keyword evidence="1" id="KW-1133">Transmembrane helix</keyword>
<feature type="transmembrane region" description="Helical" evidence="1">
    <location>
        <begin position="67"/>
        <end position="88"/>
    </location>
</feature>
<keyword evidence="3" id="KW-0645">Protease</keyword>
<evidence type="ECO:0000313" key="3">
    <source>
        <dbReference type="EMBL" id="WCC80987.1"/>
    </source>
</evidence>
<dbReference type="PANTHER" id="PTHR39430">
    <property type="entry name" value="MEMBRANE-ASSOCIATED PROTEASE-RELATED"/>
    <property type="match status" value="1"/>
</dbReference>
<accession>A0ABY7R2T0</accession>